<comment type="caution">
    <text evidence="1">The sequence shown here is derived from an EMBL/GenBank/DDBJ whole genome shotgun (WGS) entry which is preliminary data.</text>
</comment>
<dbReference type="EMBL" id="BDUD01000001">
    <property type="protein sequence ID" value="GBG18154.1"/>
    <property type="molecule type" value="Genomic_DNA"/>
</dbReference>
<dbReference type="AlphaFoldDB" id="A0A2R5FR87"/>
<sequence length="107" mass="12434">MGDVRCSSLSRYTEYNILEKYVPLRIRNKMISPNLLEIERSVRALSVEEQLWLLESIARQIRESEYTKDKLPDAKHSEEQLEVIVNEAKIPVQIASITDEFAISEIL</sequence>
<evidence type="ECO:0000313" key="2">
    <source>
        <dbReference type="Proteomes" id="UP000245124"/>
    </source>
</evidence>
<accession>A0A2R5FR87</accession>
<gene>
    <name evidence="1" type="ORF">NIES4072_18180</name>
</gene>
<organism evidence="1 2">
    <name type="scientific">Nostoc commune NIES-4072</name>
    <dbReference type="NCBI Taxonomy" id="2005467"/>
    <lineage>
        <taxon>Bacteria</taxon>
        <taxon>Bacillati</taxon>
        <taxon>Cyanobacteriota</taxon>
        <taxon>Cyanophyceae</taxon>
        <taxon>Nostocales</taxon>
        <taxon>Nostocaceae</taxon>
        <taxon>Nostoc</taxon>
    </lineage>
</organism>
<keyword evidence="2" id="KW-1185">Reference proteome</keyword>
<reference evidence="1 2" key="1">
    <citation type="submission" date="2017-06" db="EMBL/GenBank/DDBJ databases">
        <title>Genome sequencing of cyanobaciteial culture collection at National Institute for Environmental Studies (NIES).</title>
        <authorList>
            <person name="Hirose Y."/>
            <person name="Shimura Y."/>
            <person name="Fujisawa T."/>
            <person name="Nakamura Y."/>
            <person name="Kawachi M."/>
        </authorList>
    </citation>
    <scope>NUCLEOTIDE SEQUENCE [LARGE SCALE GENOMIC DNA]</scope>
    <source>
        <strain evidence="1 2">NIES-4072</strain>
    </source>
</reference>
<proteinExistence type="predicted"/>
<protein>
    <submittedName>
        <fullName evidence="1">Uncharacterized protein</fullName>
    </submittedName>
</protein>
<dbReference type="Proteomes" id="UP000245124">
    <property type="component" value="Unassembled WGS sequence"/>
</dbReference>
<evidence type="ECO:0000313" key="1">
    <source>
        <dbReference type="EMBL" id="GBG18154.1"/>
    </source>
</evidence>
<name>A0A2R5FR87_NOSCO</name>